<sequence length="135" mass="14106">MATVARGAALRRRTGATGLGLAVLVAAACTPGGVDVRGQLPPCPEAKKLPVEELAAHTDCSLEGSTLLFPDGRKFEVGSANGSASTSEEPGLEWGATSWGGDGTVAWRRTEEGLSFWGPRAAVEQEILLWSLDRD</sequence>
<evidence type="ECO:0000313" key="3">
    <source>
        <dbReference type="Proteomes" id="UP000642125"/>
    </source>
</evidence>
<evidence type="ECO:0000256" key="1">
    <source>
        <dbReference type="SAM" id="MobiDB-lite"/>
    </source>
</evidence>
<dbReference type="PROSITE" id="PS51257">
    <property type="entry name" value="PROKAR_LIPOPROTEIN"/>
    <property type="match status" value="1"/>
</dbReference>
<dbReference type="AlphaFoldDB" id="A0A919U764"/>
<evidence type="ECO:0000313" key="2">
    <source>
        <dbReference type="EMBL" id="GIG36672.1"/>
    </source>
</evidence>
<protein>
    <recommendedName>
        <fullName evidence="4">Lipoprotein</fullName>
    </recommendedName>
</protein>
<organism evidence="2 3">
    <name type="scientific">Cellulomonas pakistanensis</name>
    <dbReference type="NCBI Taxonomy" id="992287"/>
    <lineage>
        <taxon>Bacteria</taxon>
        <taxon>Bacillati</taxon>
        <taxon>Actinomycetota</taxon>
        <taxon>Actinomycetes</taxon>
        <taxon>Micrococcales</taxon>
        <taxon>Cellulomonadaceae</taxon>
        <taxon>Cellulomonas</taxon>
    </lineage>
</organism>
<gene>
    <name evidence="2" type="ORF">Cpa01nite_20530</name>
</gene>
<reference evidence="2" key="1">
    <citation type="submission" date="2021-01" db="EMBL/GenBank/DDBJ databases">
        <title>Whole genome shotgun sequence of Cellulomonas pakistanensis NBRC 110800.</title>
        <authorList>
            <person name="Komaki H."/>
            <person name="Tamura T."/>
        </authorList>
    </citation>
    <scope>NUCLEOTIDE SEQUENCE</scope>
    <source>
        <strain evidence="2">NBRC 110800</strain>
    </source>
</reference>
<keyword evidence="3" id="KW-1185">Reference proteome</keyword>
<dbReference type="Proteomes" id="UP000642125">
    <property type="component" value="Unassembled WGS sequence"/>
</dbReference>
<dbReference type="EMBL" id="BONO01000014">
    <property type="protein sequence ID" value="GIG36672.1"/>
    <property type="molecule type" value="Genomic_DNA"/>
</dbReference>
<feature type="region of interest" description="Disordered" evidence="1">
    <location>
        <begin position="78"/>
        <end position="99"/>
    </location>
</feature>
<evidence type="ECO:0008006" key="4">
    <source>
        <dbReference type="Google" id="ProtNLM"/>
    </source>
</evidence>
<accession>A0A919U764</accession>
<comment type="caution">
    <text evidence="2">The sequence shown here is derived from an EMBL/GenBank/DDBJ whole genome shotgun (WGS) entry which is preliminary data.</text>
</comment>
<proteinExistence type="predicted"/>
<name>A0A919U764_9CELL</name>